<dbReference type="OrthoDB" id="2535105at2759"/>
<dbReference type="InterPro" id="IPR045339">
    <property type="entry name" value="DUF6534"/>
</dbReference>
<evidence type="ECO:0000313" key="4">
    <source>
        <dbReference type="Proteomes" id="UP000294933"/>
    </source>
</evidence>
<dbReference type="PANTHER" id="PTHR40465">
    <property type="entry name" value="CHROMOSOME 1, WHOLE GENOME SHOTGUN SEQUENCE"/>
    <property type="match status" value="1"/>
</dbReference>
<evidence type="ECO:0000313" key="3">
    <source>
        <dbReference type="EMBL" id="TDL24650.1"/>
    </source>
</evidence>
<name>A0A4Y7QCS7_9AGAM</name>
<gene>
    <name evidence="3" type="ORF">BD410DRAFT_98536</name>
</gene>
<keyword evidence="1" id="KW-0812">Transmembrane</keyword>
<keyword evidence="1" id="KW-0472">Membrane</keyword>
<feature type="domain" description="DUF6534" evidence="2">
    <location>
        <begin position="172"/>
        <end position="257"/>
    </location>
</feature>
<dbReference type="STRING" id="50990.A0A4Y7QCS7"/>
<dbReference type="VEuPathDB" id="FungiDB:BD410DRAFT_98536"/>
<feature type="transmembrane region" description="Helical" evidence="1">
    <location>
        <begin position="198"/>
        <end position="223"/>
    </location>
</feature>
<feature type="transmembrane region" description="Helical" evidence="1">
    <location>
        <begin position="122"/>
        <end position="148"/>
    </location>
</feature>
<keyword evidence="1" id="KW-1133">Transmembrane helix</keyword>
<dbReference type="Pfam" id="PF20152">
    <property type="entry name" value="DUF6534"/>
    <property type="match status" value="1"/>
</dbReference>
<feature type="transmembrane region" description="Helical" evidence="1">
    <location>
        <begin position="51"/>
        <end position="75"/>
    </location>
</feature>
<keyword evidence="4" id="KW-1185">Reference proteome</keyword>
<reference evidence="3 4" key="1">
    <citation type="submission" date="2018-06" db="EMBL/GenBank/DDBJ databases">
        <title>A transcriptomic atlas of mushroom development highlights an independent origin of complex multicellularity.</title>
        <authorList>
            <consortium name="DOE Joint Genome Institute"/>
            <person name="Krizsan K."/>
            <person name="Almasi E."/>
            <person name="Merenyi Z."/>
            <person name="Sahu N."/>
            <person name="Viragh M."/>
            <person name="Koszo T."/>
            <person name="Mondo S."/>
            <person name="Kiss B."/>
            <person name="Balint B."/>
            <person name="Kues U."/>
            <person name="Barry K."/>
            <person name="Hegedus J.C."/>
            <person name="Henrissat B."/>
            <person name="Johnson J."/>
            <person name="Lipzen A."/>
            <person name="Ohm R."/>
            <person name="Nagy I."/>
            <person name="Pangilinan J."/>
            <person name="Yan J."/>
            <person name="Xiong Y."/>
            <person name="Grigoriev I.V."/>
            <person name="Hibbett D.S."/>
            <person name="Nagy L.G."/>
        </authorList>
    </citation>
    <scope>NUCLEOTIDE SEQUENCE [LARGE SCALE GENOMIC DNA]</scope>
    <source>
        <strain evidence="3 4">SZMC22713</strain>
    </source>
</reference>
<dbReference type="EMBL" id="ML170166">
    <property type="protein sequence ID" value="TDL24650.1"/>
    <property type="molecule type" value="Genomic_DNA"/>
</dbReference>
<dbReference type="PANTHER" id="PTHR40465:SF1">
    <property type="entry name" value="DUF6534 DOMAIN-CONTAINING PROTEIN"/>
    <property type="match status" value="1"/>
</dbReference>
<feature type="transmembrane region" description="Helical" evidence="1">
    <location>
        <begin position="160"/>
        <end position="186"/>
    </location>
</feature>
<proteinExistence type="predicted"/>
<organism evidence="3 4">
    <name type="scientific">Rickenella mellea</name>
    <dbReference type="NCBI Taxonomy" id="50990"/>
    <lineage>
        <taxon>Eukaryota</taxon>
        <taxon>Fungi</taxon>
        <taxon>Dikarya</taxon>
        <taxon>Basidiomycota</taxon>
        <taxon>Agaricomycotina</taxon>
        <taxon>Agaricomycetes</taxon>
        <taxon>Hymenochaetales</taxon>
        <taxon>Rickenellaceae</taxon>
        <taxon>Rickenella</taxon>
    </lineage>
</organism>
<protein>
    <recommendedName>
        <fullName evidence="2">DUF6534 domain-containing protein</fullName>
    </recommendedName>
</protein>
<feature type="transmembrane region" description="Helical" evidence="1">
    <location>
        <begin position="14"/>
        <end position="39"/>
    </location>
</feature>
<evidence type="ECO:0000259" key="2">
    <source>
        <dbReference type="Pfam" id="PF20152"/>
    </source>
</evidence>
<sequence length="321" mass="35434">MSSPIKIPALDNSFGAGFIGLVLAAILYGALTVQTYTYFRKFQDDQLRLKCLVVLLWVLNTFHLALLSNTLYYYLVSNYANPLALIASIWQIRIHVLVNGLIPWLVQVFYAHRVFLFSNRNYFVTCTIVSLACVQLGVSTFICIESFSYGKMTAQASTKWISATVTGLGSTLACDLVISGSLCYLLRNSRTGFKRADSVINALLVYTLVTGLLTSIFAGVNLILYATMPDTLIELAPNFFLAKLYTNSLLTTLNHRERLRTRWSQAPTAQSVHLSAMKAISSVPGNDSKSQNQMNDIAFQVTNDTEDQADISGASDSENTA</sequence>
<accession>A0A4Y7QCS7</accession>
<dbReference type="Proteomes" id="UP000294933">
    <property type="component" value="Unassembled WGS sequence"/>
</dbReference>
<feature type="transmembrane region" description="Helical" evidence="1">
    <location>
        <begin position="87"/>
        <end position="110"/>
    </location>
</feature>
<evidence type="ECO:0000256" key="1">
    <source>
        <dbReference type="SAM" id="Phobius"/>
    </source>
</evidence>
<dbReference type="AlphaFoldDB" id="A0A4Y7QCS7"/>